<dbReference type="RefSeq" id="WP_009166851.1">
    <property type="nucleotide sequence ID" value="NZ_AYZI01000008.1"/>
</dbReference>
<dbReference type="STRING" id="1423745.GCA_001311215_00794"/>
<dbReference type="FunFam" id="1.10.10.10:FF:000001">
    <property type="entry name" value="LysR family transcriptional regulator"/>
    <property type="match status" value="1"/>
</dbReference>
<dbReference type="Pfam" id="PF03466">
    <property type="entry name" value="LysR_substrate"/>
    <property type="match status" value="1"/>
</dbReference>
<dbReference type="SUPFAM" id="SSF53850">
    <property type="entry name" value="Periplasmic binding protein-like II"/>
    <property type="match status" value="1"/>
</dbReference>
<comment type="similarity">
    <text evidence="1">Belongs to the LysR transcriptional regulatory family.</text>
</comment>
<dbReference type="Gene3D" id="1.10.10.10">
    <property type="entry name" value="Winged helix-like DNA-binding domain superfamily/Winged helix DNA-binding domain"/>
    <property type="match status" value="1"/>
</dbReference>
<dbReference type="SUPFAM" id="SSF46785">
    <property type="entry name" value="Winged helix' DNA-binding domain"/>
    <property type="match status" value="1"/>
</dbReference>
<keyword evidence="4" id="KW-0804">Transcription</keyword>
<gene>
    <name evidence="6" type="ORF">FC87_GL001190</name>
</gene>
<keyword evidence="3" id="KW-0238">DNA-binding</keyword>
<dbReference type="CDD" id="cd05466">
    <property type="entry name" value="PBP2_LTTR_substrate"/>
    <property type="match status" value="1"/>
</dbReference>
<dbReference type="GO" id="GO:0003700">
    <property type="term" value="F:DNA-binding transcription factor activity"/>
    <property type="evidence" value="ECO:0007669"/>
    <property type="project" value="InterPro"/>
</dbReference>
<organism evidence="6 7">
    <name type="scientific">Fructilactobacillus florum DSM 22689 = JCM 16035</name>
    <dbReference type="NCBI Taxonomy" id="1423745"/>
    <lineage>
        <taxon>Bacteria</taxon>
        <taxon>Bacillati</taxon>
        <taxon>Bacillota</taxon>
        <taxon>Bacilli</taxon>
        <taxon>Lactobacillales</taxon>
        <taxon>Lactobacillaceae</taxon>
        <taxon>Fructilactobacillus</taxon>
    </lineage>
</organism>
<protein>
    <submittedName>
        <fullName evidence="6">LysR family transcriptional regulator</fullName>
    </submittedName>
</protein>
<accession>A0A0R2CGS7</accession>
<evidence type="ECO:0000259" key="5">
    <source>
        <dbReference type="PROSITE" id="PS50931"/>
    </source>
</evidence>
<dbReference type="PRINTS" id="PR00039">
    <property type="entry name" value="HTHLYSR"/>
</dbReference>
<evidence type="ECO:0000256" key="3">
    <source>
        <dbReference type="ARBA" id="ARBA00023125"/>
    </source>
</evidence>
<evidence type="ECO:0000256" key="2">
    <source>
        <dbReference type="ARBA" id="ARBA00023015"/>
    </source>
</evidence>
<evidence type="ECO:0000256" key="4">
    <source>
        <dbReference type="ARBA" id="ARBA00023163"/>
    </source>
</evidence>
<dbReference type="EMBL" id="AYZI01000008">
    <property type="protein sequence ID" value="KRM90506.1"/>
    <property type="molecule type" value="Genomic_DNA"/>
</dbReference>
<dbReference type="InterPro" id="IPR000847">
    <property type="entry name" value="LysR_HTH_N"/>
</dbReference>
<evidence type="ECO:0000313" key="6">
    <source>
        <dbReference type="EMBL" id="KRM90506.1"/>
    </source>
</evidence>
<comment type="caution">
    <text evidence="6">The sequence shown here is derived from an EMBL/GenBank/DDBJ whole genome shotgun (WGS) entry which is preliminary data.</text>
</comment>
<dbReference type="InterPro" id="IPR050950">
    <property type="entry name" value="HTH-type_LysR_regulators"/>
</dbReference>
<dbReference type="InterPro" id="IPR036390">
    <property type="entry name" value="WH_DNA-bd_sf"/>
</dbReference>
<feature type="domain" description="HTH lysR-type" evidence="5">
    <location>
        <begin position="1"/>
        <end position="56"/>
    </location>
</feature>
<evidence type="ECO:0000256" key="1">
    <source>
        <dbReference type="ARBA" id="ARBA00009437"/>
    </source>
</evidence>
<dbReference type="PANTHER" id="PTHR30419">
    <property type="entry name" value="HTH-TYPE TRANSCRIPTIONAL REGULATOR YBHD"/>
    <property type="match status" value="1"/>
</dbReference>
<dbReference type="PATRIC" id="fig|1423745.4.peg.1255"/>
<dbReference type="Proteomes" id="UP000051586">
    <property type="component" value="Unassembled WGS sequence"/>
</dbReference>
<dbReference type="InterPro" id="IPR036388">
    <property type="entry name" value="WH-like_DNA-bd_sf"/>
</dbReference>
<dbReference type="GO" id="GO:0003677">
    <property type="term" value="F:DNA binding"/>
    <property type="evidence" value="ECO:0007669"/>
    <property type="project" value="UniProtKB-KW"/>
</dbReference>
<dbReference type="InterPro" id="IPR005119">
    <property type="entry name" value="LysR_subst-bd"/>
</dbReference>
<reference evidence="6 7" key="1">
    <citation type="journal article" date="2015" name="Genome Announc.">
        <title>Expanding the biotechnology potential of lactobacilli through comparative genomics of 213 strains and associated genera.</title>
        <authorList>
            <person name="Sun Z."/>
            <person name="Harris H.M."/>
            <person name="McCann A."/>
            <person name="Guo C."/>
            <person name="Argimon S."/>
            <person name="Zhang W."/>
            <person name="Yang X."/>
            <person name="Jeffery I.B."/>
            <person name="Cooney J.C."/>
            <person name="Kagawa T.F."/>
            <person name="Liu W."/>
            <person name="Song Y."/>
            <person name="Salvetti E."/>
            <person name="Wrobel A."/>
            <person name="Rasinkangas P."/>
            <person name="Parkhill J."/>
            <person name="Rea M.C."/>
            <person name="O'Sullivan O."/>
            <person name="Ritari J."/>
            <person name="Douillard F.P."/>
            <person name="Paul Ross R."/>
            <person name="Yang R."/>
            <person name="Briner A.E."/>
            <person name="Felis G.E."/>
            <person name="de Vos W.M."/>
            <person name="Barrangou R."/>
            <person name="Klaenhammer T.R."/>
            <person name="Caufield P.W."/>
            <person name="Cui Y."/>
            <person name="Zhang H."/>
            <person name="O'Toole P.W."/>
        </authorList>
    </citation>
    <scope>NUCLEOTIDE SEQUENCE [LARGE SCALE GENOMIC DNA]</scope>
    <source>
        <strain evidence="6 7">DSM 22689</strain>
    </source>
</reference>
<sequence>MNRLLALQKIIETGSFTQAAAALGYTQSSISQAIVSLEQEFQVQLLNRSRSGVSLTPAGAKLYPAFQRLLQTYNDTQVLANRINGLETGTVRIGATNSLSRYWLPDLIKGFETEHPHVHFTLYQGDFDEIRTDIRTGKVDYGFLKPSYTSGLTTKFLKNEQYVAIVERAHPLATKQTITLSELKAGSQNIILIPEGSHQEVLAAFAGAGVDPEIKDQIQDDYTVMAMVAAGLGVSVISKLMVDSDAFPIQPIALDPPIIHPIELAYRPHATLSLASQHFLQYMLAQRQQLR</sequence>
<dbReference type="Pfam" id="PF00126">
    <property type="entry name" value="HTH_1"/>
    <property type="match status" value="1"/>
</dbReference>
<evidence type="ECO:0000313" key="7">
    <source>
        <dbReference type="Proteomes" id="UP000051586"/>
    </source>
</evidence>
<name>A0A0R2CGS7_9LACO</name>
<dbReference type="PANTHER" id="PTHR30419:SF8">
    <property type="entry name" value="NITROGEN ASSIMILATION TRANSCRIPTIONAL ACTIVATOR-RELATED"/>
    <property type="match status" value="1"/>
</dbReference>
<dbReference type="PROSITE" id="PS50931">
    <property type="entry name" value="HTH_LYSR"/>
    <property type="match status" value="1"/>
</dbReference>
<proteinExistence type="inferred from homology"/>
<keyword evidence="2" id="KW-0805">Transcription regulation</keyword>
<dbReference type="GO" id="GO:0005829">
    <property type="term" value="C:cytosol"/>
    <property type="evidence" value="ECO:0007669"/>
    <property type="project" value="TreeGrafter"/>
</dbReference>
<dbReference type="AlphaFoldDB" id="A0A0R2CGS7"/>
<dbReference type="Gene3D" id="3.40.190.290">
    <property type="match status" value="1"/>
</dbReference>